<gene>
    <name evidence="1" type="ORF">U27_01695</name>
</gene>
<protein>
    <submittedName>
        <fullName evidence="1">Uncharacterized protein</fullName>
    </submittedName>
</protein>
<dbReference type="AlphaFoldDB" id="A0A0S6W5G5"/>
<name>A0A0S6W5G5_VECG1</name>
<proteinExistence type="predicted"/>
<dbReference type="EMBL" id="DF820463">
    <property type="protein sequence ID" value="GAK54864.1"/>
    <property type="molecule type" value="Genomic_DNA"/>
</dbReference>
<evidence type="ECO:0000313" key="2">
    <source>
        <dbReference type="Proteomes" id="UP000030661"/>
    </source>
</evidence>
<reference evidence="1 2" key="1">
    <citation type="journal article" date="2015" name="PeerJ">
        <title>First genomic representation of candidate bacterial phylum KSB3 points to enhanced environmental sensing as a trigger of wastewater bulking.</title>
        <authorList>
            <person name="Sekiguchi Y."/>
            <person name="Ohashi A."/>
            <person name="Parks D.H."/>
            <person name="Yamauchi T."/>
            <person name="Tyson G.W."/>
            <person name="Hugenholtz P."/>
        </authorList>
    </citation>
    <scope>NUCLEOTIDE SEQUENCE [LARGE SCALE GENOMIC DNA]</scope>
</reference>
<dbReference type="HOGENOM" id="CLU_1202877_0_0_0"/>
<organism evidence="1 2">
    <name type="scientific">Vecturithrix granuli</name>
    <dbReference type="NCBI Taxonomy" id="1499967"/>
    <lineage>
        <taxon>Bacteria</taxon>
        <taxon>Candidatus Moduliflexota</taxon>
        <taxon>Candidatus Vecturitrichia</taxon>
        <taxon>Candidatus Vecturitrichales</taxon>
        <taxon>Candidatus Vecturitrichaceae</taxon>
        <taxon>Candidatus Vecturithrix</taxon>
    </lineage>
</organism>
<evidence type="ECO:0000313" key="1">
    <source>
        <dbReference type="EMBL" id="GAK54864.1"/>
    </source>
</evidence>
<keyword evidence="2" id="KW-1185">Reference proteome</keyword>
<dbReference type="STRING" id="1499967.U27_01695"/>
<sequence>MPEDAFWEHIEQYFVKKRGSALILSPKDWPLIRSWQERKVPLDVIYDGIDRAFERLEKNQPLHQRWAIRSLAFCQSEVESAWEEWKREHASASQESARETLASERRKLVVKLQNTITLLRKYAELDNYQCIQGNLLIIINTLETFLPRIHEAEEEMTLLAVKDQICECEKSLLTQLEQAISPDTRQALYAKAEARLASHRRKMKSSVYQETLHLAFLQELRTTYPFPPFL</sequence>
<dbReference type="Proteomes" id="UP000030661">
    <property type="component" value="Unassembled WGS sequence"/>
</dbReference>
<accession>A0A0S6W5G5</accession>
<dbReference type="eggNOG" id="COG3468">
    <property type="taxonomic scope" value="Bacteria"/>
</dbReference>